<name>A0A7K9CZW1_9AVES</name>
<comment type="similarity">
    <text evidence="1">Belongs to the H-rev107 family.</text>
</comment>
<evidence type="ECO:0000313" key="8">
    <source>
        <dbReference type="Proteomes" id="UP000518305"/>
    </source>
</evidence>
<dbReference type="InterPro" id="IPR051496">
    <property type="entry name" value="H-rev107_PLA/AT"/>
</dbReference>
<dbReference type="AlphaFoldDB" id="A0A7K9CZW1"/>
<evidence type="ECO:0000256" key="2">
    <source>
        <dbReference type="ARBA" id="ARBA00022679"/>
    </source>
</evidence>
<dbReference type="PANTHER" id="PTHR13943:SF37">
    <property type="entry name" value="PHOSPHOLIPASE A AND ACYLTRANSFERASE 1"/>
    <property type="match status" value="1"/>
</dbReference>
<reference evidence="7 8" key="1">
    <citation type="submission" date="2019-09" db="EMBL/GenBank/DDBJ databases">
        <title>Bird 10,000 Genomes (B10K) Project - Family phase.</title>
        <authorList>
            <person name="Zhang G."/>
        </authorList>
    </citation>
    <scope>NUCLEOTIDE SEQUENCE [LARGE SCALE GENOMIC DNA]</scope>
    <source>
        <strain evidence="7">B10K-DU-001-23</strain>
        <tissue evidence="7">Muscle</tissue>
    </source>
</reference>
<accession>A0A7K9CZW1</accession>
<feature type="non-terminal residue" evidence="7">
    <location>
        <position position="1"/>
    </location>
</feature>
<dbReference type="Pfam" id="PF04970">
    <property type="entry name" value="LRAT"/>
    <property type="match status" value="1"/>
</dbReference>
<keyword evidence="5" id="KW-0472">Membrane</keyword>
<dbReference type="Proteomes" id="UP000518305">
    <property type="component" value="Unassembled WGS sequence"/>
</dbReference>
<dbReference type="GO" id="GO:0016410">
    <property type="term" value="F:N-acyltransferase activity"/>
    <property type="evidence" value="ECO:0007669"/>
    <property type="project" value="TreeGrafter"/>
</dbReference>
<dbReference type="GO" id="GO:0070292">
    <property type="term" value="P:N-acylphosphatidylethanolamine metabolic process"/>
    <property type="evidence" value="ECO:0007669"/>
    <property type="project" value="TreeGrafter"/>
</dbReference>
<keyword evidence="5" id="KW-0812">Transmembrane</keyword>
<evidence type="ECO:0000256" key="4">
    <source>
        <dbReference type="ARBA" id="ARBA00023098"/>
    </source>
</evidence>
<dbReference type="Gene3D" id="3.90.1720.10">
    <property type="entry name" value="endopeptidase domain like (from Nostoc punctiforme)"/>
    <property type="match status" value="1"/>
</dbReference>
<keyword evidence="4" id="KW-0443">Lipid metabolism</keyword>
<dbReference type="GO" id="GO:0008970">
    <property type="term" value="F:phospholipase A1 activity"/>
    <property type="evidence" value="ECO:0007669"/>
    <property type="project" value="TreeGrafter"/>
</dbReference>
<dbReference type="PROSITE" id="PS51934">
    <property type="entry name" value="LRAT"/>
    <property type="match status" value="1"/>
</dbReference>
<evidence type="ECO:0000313" key="7">
    <source>
        <dbReference type="EMBL" id="NXG56835.1"/>
    </source>
</evidence>
<proteinExistence type="inferred from homology"/>
<feature type="transmembrane region" description="Helical" evidence="5">
    <location>
        <begin position="137"/>
        <end position="161"/>
    </location>
</feature>
<dbReference type="EMBL" id="VWZJ01002706">
    <property type="protein sequence ID" value="NXG56835.1"/>
    <property type="molecule type" value="Genomic_DNA"/>
</dbReference>
<evidence type="ECO:0000259" key="6">
    <source>
        <dbReference type="PROSITE" id="PS51934"/>
    </source>
</evidence>
<protein>
    <submittedName>
        <fullName evidence="7">HRSL1 enzyme</fullName>
    </submittedName>
</protein>
<comment type="caution">
    <text evidence="7">The sequence shown here is derived from an EMBL/GenBank/DDBJ whole genome shotgun (WGS) entry which is preliminary data.</text>
</comment>
<keyword evidence="3" id="KW-0378">Hydrolase</keyword>
<evidence type="ECO:0000256" key="5">
    <source>
        <dbReference type="SAM" id="Phobius"/>
    </source>
</evidence>
<organism evidence="7 8">
    <name type="scientific">Hemiprocne comata</name>
    <dbReference type="NCBI Taxonomy" id="243314"/>
    <lineage>
        <taxon>Eukaryota</taxon>
        <taxon>Metazoa</taxon>
        <taxon>Chordata</taxon>
        <taxon>Craniata</taxon>
        <taxon>Vertebrata</taxon>
        <taxon>Euteleostomi</taxon>
        <taxon>Archelosauria</taxon>
        <taxon>Archosauria</taxon>
        <taxon>Dinosauria</taxon>
        <taxon>Saurischia</taxon>
        <taxon>Theropoda</taxon>
        <taxon>Coelurosauria</taxon>
        <taxon>Aves</taxon>
        <taxon>Neognathae</taxon>
        <taxon>Neoaves</taxon>
        <taxon>Strisores</taxon>
        <taxon>Apodiformes</taxon>
        <taxon>Apodidae</taxon>
        <taxon>Hemiprocninae</taxon>
        <taxon>Hemiprocne</taxon>
    </lineage>
</organism>
<dbReference type="InterPro" id="IPR007053">
    <property type="entry name" value="LRAT_dom"/>
</dbReference>
<keyword evidence="8" id="KW-1185">Reference proteome</keyword>
<evidence type="ECO:0000256" key="3">
    <source>
        <dbReference type="ARBA" id="ARBA00022801"/>
    </source>
</evidence>
<feature type="non-terminal residue" evidence="7">
    <location>
        <position position="170"/>
    </location>
</feature>
<dbReference type="GO" id="GO:0005737">
    <property type="term" value="C:cytoplasm"/>
    <property type="evidence" value="ECO:0007669"/>
    <property type="project" value="TreeGrafter"/>
</dbReference>
<dbReference type="OrthoDB" id="421951at2759"/>
<dbReference type="GO" id="GO:0004623">
    <property type="term" value="F:phospholipase A2 activity"/>
    <property type="evidence" value="ECO:0007669"/>
    <property type="project" value="TreeGrafter"/>
</dbReference>
<dbReference type="PANTHER" id="PTHR13943">
    <property type="entry name" value="HRAS-LIKE SUPPRESSOR - RELATED"/>
    <property type="match status" value="1"/>
</dbReference>
<keyword evidence="5" id="KW-1133">Transmembrane helix</keyword>
<keyword evidence="2" id="KW-0808">Transferase</keyword>
<feature type="domain" description="LRAT" evidence="6">
    <location>
        <begin position="20"/>
        <end position="136"/>
    </location>
</feature>
<sequence>HALEMAAFNRHPGVPKPGDLIEIFRPAYQHWALYLGDGYVINVTPVDEGPADMLSSARSVFSGKAWVRKQLLKDLVGNDTYRINNKYDSKYPPLPVEEIICHAKSFIDQEVSYDVLGNNCEHFVTMLRYGKAVSDQVTIGVVATVSVVTIAAGAICLLASLRSRSREREY</sequence>
<gene>
    <name evidence="7" type="primary">Hrasls</name>
    <name evidence="7" type="ORF">HEMCOM_R13716</name>
</gene>
<evidence type="ECO:0000256" key="1">
    <source>
        <dbReference type="ARBA" id="ARBA00007824"/>
    </source>
</evidence>